<keyword evidence="2" id="KW-1185">Reference proteome</keyword>
<comment type="caution">
    <text evidence="1">The sequence shown here is derived from an EMBL/GenBank/DDBJ whole genome shotgun (WGS) entry which is preliminary data.</text>
</comment>
<dbReference type="Proteomes" id="UP000186817">
    <property type="component" value="Unassembled WGS sequence"/>
</dbReference>
<proteinExistence type="predicted"/>
<dbReference type="EMBL" id="LSRX01000510">
    <property type="protein sequence ID" value="OLP95261.1"/>
    <property type="molecule type" value="Genomic_DNA"/>
</dbReference>
<organism evidence="1 2">
    <name type="scientific">Symbiodinium microadriaticum</name>
    <name type="common">Dinoflagellate</name>
    <name type="synonym">Zooxanthella microadriatica</name>
    <dbReference type="NCBI Taxonomy" id="2951"/>
    <lineage>
        <taxon>Eukaryota</taxon>
        <taxon>Sar</taxon>
        <taxon>Alveolata</taxon>
        <taxon>Dinophyceae</taxon>
        <taxon>Suessiales</taxon>
        <taxon>Symbiodiniaceae</taxon>
        <taxon>Symbiodinium</taxon>
    </lineage>
</organism>
<name>A0A1Q9DJA7_SYMMI</name>
<dbReference type="AlphaFoldDB" id="A0A1Q9DJA7"/>
<evidence type="ECO:0000313" key="1">
    <source>
        <dbReference type="EMBL" id="OLP95261.1"/>
    </source>
</evidence>
<accession>A0A1Q9DJA7</accession>
<sequence>MHIAVCDPMKSQLAKRVVLDSMLKIWNGIAQVMKEAGANIEDATGTTMASGEEVVCNQCNHPRALC</sequence>
<reference evidence="1 2" key="1">
    <citation type="submission" date="2016-02" db="EMBL/GenBank/DDBJ databases">
        <title>Genome analysis of coral dinoflagellate symbionts highlights evolutionary adaptations to a symbiotic lifestyle.</title>
        <authorList>
            <person name="Aranda M."/>
            <person name="Li Y."/>
            <person name="Liew Y.J."/>
            <person name="Baumgarten S."/>
            <person name="Simakov O."/>
            <person name="Wilson M."/>
            <person name="Piel J."/>
            <person name="Ashoor H."/>
            <person name="Bougouffa S."/>
            <person name="Bajic V.B."/>
            <person name="Ryu T."/>
            <person name="Ravasi T."/>
            <person name="Bayer T."/>
            <person name="Micklem G."/>
            <person name="Kim H."/>
            <person name="Bhak J."/>
            <person name="Lajeunesse T.C."/>
            <person name="Voolstra C.R."/>
        </authorList>
    </citation>
    <scope>NUCLEOTIDE SEQUENCE [LARGE SCALE GENOMIC DNA]</scope>
    <source>
        <strain evidence="1 2">CCMP2467</strain>
    </source>
</reference>
<evidence type="ECO:0000313" key="2">
    <source>
        <dbReference type="Proteomes" id="UP000186817"/>
    </source>
</evidence>
<protein>
    <submittedName>
        <fullName evidence="1">Uncharacterized protein</fullName>
    </submittedName>
</protein>
<gene>
    <name evidence="1" type="ORF">AK812_SmicGene22625</name>
</gene>